<sequence length="208" mass="21920">LLQNLFACAPATTGGHGVPPAPQASPQLQRLRAHLGPAPSVPLLPLRSLSLSSPRGRGRGAGERHPRPSNKIIHAAGCISRWSPFLPFSPGPEDGDGEGEEPTLRLQPFPCDHIKRKTGAKPLALAASSPGEGSSGSTAAAVTAIAERFLPDLLAAAERAKAGYVSKEEEFVKLSLVAKVGKRWIARLLGDTTPSHESRGKWFQEPVA</sequence>
<keyword evidence="4" id="KW-1185">Reference proteome</keyword>
<dbReference type="Proteomes" id="UP000095767">
    <property type="component" value="Unassembled WGS sequence"/>
</dbReference>
<feature type="compositionally biased region" description="Low complexity" evidence="1">
    <location>
        <begin position="41"/>
        <end position="55"/>
    </location>
</feature>
<dbReference type="AlphaFoldDB" id="A0A1E5UT03"/>
<dbReference type="EMBL" id="LWDX02064622">
    <property type="protein sequence ID" value="OEL15990.1"/>
    <property type="molecule type" value="Genomic_DNA"/>
</dbReference>
<dbReference type="STRING" id="888268.A0A1E5UT03"/>
<evidence type="ECO:0000313" key="4">
    <source>
        <dbReference type="Proteomes" id="UP000095767"/>
    </source>
</evidence>
<reference evidence="3 4" key="1">
    <citation type="submission" date="2016-09" db="EMBL/GenBank/DDBJ databases">
        <title>The draft genome of Dichanthelium oligosanthes: A C3 panicoid grass species.</title>
        <authorList>
            <person name="Studer A.J."/>
            <person name="Schnable J.C."/>
            <person name="Brutnell T.P."/>
        </authorList>
    </citation>
    <scope>NUCLEOTIDE SEQUENCE [LARGE SCALE GENOMIC DNA]</scope>
    <source>
        <strain evidence="4">cv. Kellogg 1175</strain>
        <tissue evidence="3">Leaf</tissue>
    </source>
</reference>
<evidence type="ECO:0000259" key="2">
    <source>
        <dbReference type="Pfam" id="PF25475"/>
    </source>
</evidence>
<name>A0A1E5UT03_9POAL</name>
<organism evidence="3 4">
    <name type="scientific">Dichanthelium oligosanthes</name>
    <dbReference type="NCBI Taxonomy" id="888268"/>
    <lineage>
        <taxon>Eukaryota</taxon>
        <taxon>Viridiplantae</taxon>
        <taxon>Streptophyta</taxon>
        <taxon>Embryophyta</taxon>
        <taxon>Tracheophyta</taxon>
        <taxon>Spermatophyta</taxon>
        <taxon>Magnoliopsida</taxon>
        <taxon>Liliopsida</taxon>
        <taxon>Poales</taxon>
        <taxon>Poaceae</taxon>
        <taxon>PACMAD clade</taxon>
        <taxon>Panicoideae</taxon>
        <taxon>Panicodae</taxon>
        <taxon>Paniceae</taxon>
        <taxon>Dichantheliinae</taxon>
        <taxon>Dichanthelium</taxon>
    </lineage>
</organism>
<dbReference type="InterPro" id="IPR057225">
    <property type="entry name" value="DUF7903"/>
</dbReference>
<dbReference type="PANTHER" id="PTHR35481:SF1">
    <property type="entry name" value="DNA-DIRECTED RNA POLYMERASE SUBUNIT ALPHA"/>
    <property type="match status" value="1"/>
</dbReference>
<gene>
    <name evidence="3" type="ORF">BAE44_0022993</name>
</gene>
<feature type="region of interest" description="Disordered" evidence="1">
    <location>
        <begin position="37"/>
        <end position="69"/>
    </location>
</feature>
<dbReference type="PANTHER" id="PTHR35481">
    <property type="entry name" value="DNA-DIRECTED RNA POLYMERASE SUBUNIT ALPHA"/>
    <property type="match status" value="1"/>
</dbReference>
<evidence type="ECO:0000256" key="1">
    <source>
        <dbReference type="SAM" id="MobiDB-lite"/>
    </source>
</evidence>
<dbReference type="Pfam" id="PF25475">
    <property type="entry name" value="DUF7903"/>
    <property type="match status" value="1"/>
</dbReference>
<proteinExistence type="predicted"/>
<comment type="caution">
    <text evidence="3">The sequence shown here is derived from an EMBL/GenBank/DDBJ whole genome shotgun (WGS) entry which is preliminary data.</text>
</comment>
<accession>A0A1E5UT03</accession>
<protein>
    <recommendedName>
        <fullName evidence="2">DUF7903 domain-containing protein</fullName>
    </recommendedName>
</protein>
<feature type="domain" description="DUF7903" evidence="2">
    <location>
        <begin position="69"/>
        <end position="183"/>
    </location>
</feature>
<evidence type="ECO:0000313" key="3">
    <source>
        <dbReference type="EMBL" id="OEL15990.1"/>
    </source>
</evidence>
<feature type="non-terminal residue" evidence="3">
    <location>
        <position position="1"/>
    </location>
</feature>